<sequence length="130" mass="14924">MNVGRCYSFLSATTQAINYLYKALHEHEGNIDARLDLHLIEEDKEDEGISVLSPPDSSQVYWSLCWGINYYSQKRSKVARAKRLLQKKEKEREEKRAAALSTGAEWHSDNSDDESPVSSPDFLIWQDKTS</sequence>
<comment type="caution">
    <text evidence="1">The sequence shown here is derived from an EMBL/GenBank/DDBJ whole genome shotgun (WGS) entry which is preliminary data.</text>
</comment>
<name>A0ACB9EJW2_ARCLA</name>
<gene>
    <name evidence="1" type="ORF">L6452_06312</name>
</gene>
<organism evidence="1 2">
    <name type="scientific">Arctium lappa</name>
    <name type="common">Greater burdock</name>
    <name type="synonym">Lappa major</name>
    <dbReference type="NCBI Taxonomy" id="4217"/>
    <lineage>
        <taxon>Eukaryota</taxon>
        <taxon>Viridiplantae</taxon>
        <taxon>Streptophyta</taxon>
        <taxon>Embryophyta</taxon>
        <taxon>Tracheophyta</taxon>
        <taxon>Spermatophyta</taxon>
        <taxon>Magnoliopsida</taxon>
        <taxon>eudicotyledons</taxon>
        <taxon>Gunneridae</taxon>
        <taxon>Pentapetalae</taxon>
        <taxon>asterids</taxon>
        <taxon>campanulids</taxon>
        <taxon>Asterales</taxon>
        <taxon>Asteraceae</taxon>
        <taxon>Carduoideae</taxon>
        <taxon>Cardueae</taxon>
        <taxon>Arctiinae</taxon>
        <taxon>Arctium</taxon>
    </lineage>
</organism>
<evidence type="ECO:0000313" key="2">
    <source>
        <dbReference type="Proteomes" id="UP001055879"/>
    </source>
</evidence>
<accession>A0ACB9EJW2</accession>
<proteinExistence type="predicted"/>
<reference evidence="2" key="1">
    <citation type="journal article" date="2022" name="Mol. Ecol. Resour.">
        <title>The genomes of chicory, endive, great burdock and yacon provide insights into Asteraceae palaeo-polyploidization history and plant inulin production.</title>
        <authorList>
            <person name="Fan W."/>
            <person name="Wang S."/>
            <person name="Wang H."/>
            <person name="Wang A."/>
            <person name="Jiang F."/>
            <person name="Liu H."/>
            <person name="Zhao H."/>
            <person name="Xu D."/>
            <person name="Zhang Y."/>
        </authorList>
    </citation>
    <scope>NUCLEOTIDE SEQUENCE [LARGE SCALE GENOMIC DNA]</scope>
    <source>
        <strain evidence="2">cv. Niubang</strain>
    </source>
</reference>
<keyword evidence="2" id="KW-1185">Reference proteome</keyword>
<dbReference type="EMBL" id="CM042048">
    <property type="protein sequence ID" value="KAI3758741.1"/>
    <property type="molecule type" value="Genomic_DNA"/>
</dbReference>
<reference evidence="1 2" key="2">
    <citation type="journal article" date="2022" name="Mol. Ecol. Resour.">
        <title>The genomes of chicory, endive, great burdock and yacon provide insights into Asteraceae paleo-polyploidization history and plant inulin production.</title>
        <authorList>
            <person name="Fan W."/>
            <person name="Wang S."/>
            <person name="Wang H."/>
            <person name="Wang A."/>
            <person name="Jiang F."/>
            <person name="Liu H."/>
            <person name="Zhao H."/>
            <person name="Xu D."/>
            <person name="Zhang Y."/>
        </authorList>
    </citation>
    <scope>NUCLEOTIDE SEQUENCE [LARGE SCALE GENOMIC DNA]</scope>
    <source>
        <strain evidence="2">cv. Niubang</strain>
    </source>
</reference>
<dbReference type="Proteomes" id="UP001055879">
    <property type="component" value="Linkage Group LG02"/>
</dbReference>
<protein>
    <submittedName>
        <fullName evidence="1">Uncharacterized protein</fullName>
    </submittedName>
</protein>
<evidence type="ECO:0000313" key="1">
    <source>
        <dbReference type="EMBL" id="KAI3758741.1"/>
    </source>
</evidence>